<evidence type="ECO:0000313" key="2">
    <source>
        <dbReference type="Proteomes" id="UP000887563"/>
    </source>
</evidence>
<dbReference type="Proteomes" id="UP000887563">
    <property type="component" value="Unplaced"/>
</dbReference>
<evidence type="ECO:0000313" key="3">
    <source>
        <dbReference type="WBParaSite" id="Minc3s01335g22881"/>
    </source>
</evidence>
<accession>A0A914M612</accession>
<dbReference type="AlphaFoldDB" id="A0A914M612"/>
<reference evidence="3" key="1">
    <citation type="submission" date="2022-11" db="UniProtKB">
        <authorList>
            <consortium name="WormBaseParasite"/>
        </authorList>
    </citation>
    <scope>IDENTIFICATION</scope>
</reference>
<name>A0A914M612_MELIC</name>
<evidence type="ECO:0000256" key="1">
    <source>
        <dbReference type="SAM" id="MobiDB-lite"/>
    </source>
</evidence>
<dbReference type="WBParaSite" id="Minc3s01335g22881">
    <property type="protein sequence ID" value="Minc3s01335g22881"/>
    <property type="gene ID" value="Minc3s01335g22881"/>
</dbReference>
<protein>
    <submittedName>
        <fullName evidence="3">Uncharacterized protein</fullName>
    </submittedName>
</protein>
<sequence length="475" mass="54489">MLTRTFFPLIQPFVRILRHNLAQSVLKSFLNGKPGVRYRIVYFTFTFLRRPEGPGCTFEHLQKLRVEAQTLDDPIQLGQPIYRLKRAASINLDFEEDIGSEEKDGFYSPIGEKPFRLFTRALSSECPKRGCLHELALAEPRVPGTLFYHTDTIMGKVIPPGFLTVEANPRLYCAIVSDDCGANVPIYRHFKMVGPRVYYAYSTSPDVEIPGNFTREQMPMCFGWSLERPSPESLIKLKNREASPLNKNKINEEKKEKKTKKNKIEENEEINNNLKINENKGVKIIMEMDENKKEDDEMINLKEIDECLNISPSNNLIEENSKFAKLTEYDNGKLGTLHDHLYTTNNSVNSEYKNNSQLGYVLTEPVRSKCPEKCLIKLGQMLTNRSEALGIFPMNDHKIVLMGKESADTFYSPTGEIFYCSKKEGQCGANLAIRRYWHLVEMDTIITVNTTLQPPLTIPTWDGVLCYIWSKEENN</sequence>
<feature type="region of interest" description="Disordered" evidence="1">
    <location>
        <begin position="245"/>
        <end position="265"/>
    </location>
</feature>
<proteinExistence type="predicted"/>
<keyword evidence="2" id="KW-1185">Reference proteome</keyword>
<organism evidence="2 3">
    <name type="scientific">Meloidogyne incognita</name>
    <name type="common">Southern root-knot nematode worm</name>
    <name type="synonym">Oxyuris incognita</name>
    <dbReference type="NCBI Taxonomy" id="6306"/>
    <lineage>
        <taxon>Eukaryota</taxon>
        <taxon>Metazoa</taxon>
        <taxon>Ecdysozoa</taxon>
        <taxon>Nematoda</taxon>
        <taxon>Chromadorea</taxon>
        <taxon>Rhabditida</taxon>
        <taxon>Tylenchina</taxon>
        <taxon>Tylenchomorpha</taxon>
        <taxon>Tylenchoidea</taxon>
        <taxon>Meloidogynidae</taxon>
        <taxon>Meloidogyninae</taxon>
        <taxon>Meloidogyne</taxon>
        <taxon>Meloidogyne incognita group</taxon>
    </lineage>
</organism>